<comment type="caution">
    <text evidence="2">The sequence shown here is derived from an EMBL/GenBank/DDBJ whole genome shotgun (WGS) entry which is preliminary data.</text>
</comment>
<dbReference type="GO" id="GO:0005655">
    <property type="term" value="C:nucleolar ribonuclease P complex"/>
    <property type="evidence" value="ECO:0007669"/>
    <property type="project" value="TreeGrafter"/>
</dbReference>
<evidence type="ECO:0000313" key="2">
    <source>
        <dbReference type="EMBL" id="RYP04597.1"/>
    </source>
</evidence>
<feature type="region of interest" description="Disordered" evidence="1">
    <location>
        <begin position="133"/>
        <end position="213"/>
    </location>
</feature>
<feature type="compositionally biased region" description="Basic and acidic residues" evidence="1">
    <location>
        <begin position="88"/>
        <end position="101"/>
    </location>
</feature>
<dbReference type="OrthoDB" id="438080at2759"/>
<dbReference type="EMBL" id="QJNU01000204">
    <property type="protein sequence ID" value="RYP04597.1"/>
    <property type="molecule type" value="Genomic_DNA"/>
</dbReference>
<feature type="region of interest" description="Disordered" evidence="1">
    <location>
        <begin position="70"/>
        <end position="108"/>
    </location>
</feature>
<dbReference type="Pfam" id="PF04032">
    <property type="entry name" value="Rpr2"/>
    <property type="match status" value="1"/>
</dbReference>
<dbReference type="PANTHER" id="PTHR14742:SF3">
    <property type="entry name" value="RIBONUCLEASE MRP PROTEIN SUBUNIT SNM1"/>
    <property type="match status" value="1"/>
</dbReference>
<evidence type="ECO:0000313" key="3">
    <source>
        <dbReference type="Proteomes" id="UP000293360"/>
    </source>
</evidence>
<dbReference type="Proteomes" id="UP000293360">
    <property type="component" value="Unassembled WGS sequence"/>
</dbReference>
<accession>A0A4Q4TGJ0</accession>
<evidence type="ECO:0000256" key="1">
    <source>
        <dbReference type="SAM" id="MobiDB-lite"/>
    </source>
</evidence>
<reference evidence="2 3" key="1">
    <citation type="submission" date="2018-06" db="EMBL/GenBank/DDBJ databases">
        <title>Complete Genomes of Monosporascus.</title>
        <authorList>
            <person name="Robinson A.J."/>
            <person name="Natvig D.O."/>
        </authorList>
    </citation>
    <scope>NUCLEOTIDE SEQUENCE [LARGE SCALE GENOMIC DNA]</scope>
    <source>
        <strain evidence="2 3">CBS 110550</strain>
    </source>
</reference>
<dbReference type="PANTHER" id="PTHR14742">
    <property type="entry name" value="RIBONUCLEASE P SUBUNIT P21"/>
    <property type="match status" value="1"/>
</dbReference>
<gene>
    <name evidence="2" type="ORF">DL764_004334</name>
</gene>
<keyword evidence="3" id="KW-1185">Reference proteome</keyword>
<protein>
    <submittedName>
        <fullName evidence="2">Uncharacterized protein</fullName>
    </submittedName>
</protein>
<feature type="compositionally biased region" description="Low complexity" evidence="1">
    <location>
        <begin position="185"/>
        <end position="197"/>
    </location>
</feature>
<feature type="compositionally biased region" description="Low complexity" evidence="1">
    <location>
        <begin position="161"/>
        <end position="173"/>
    </location>
</feature>
<sequence length="213" mass="23398">MAPDTLPQSLRFLTDAAHLLATTSPQISAHLMTQRNSFMFHNDLQQSDVQRQRVCGCCGHIMIPGHGSQLKLETDKSLRRMKSRKEKTRQPAAEERSDTAHKTRKRVKCGMCGRSTTIVIPPPAPIHRRRLKLPTKTPQSRASHGPAYANRSTGHDEHVSPAEPAKPASANASSKKRAKTRKQGLQALLQQSQSASSTPQGGLGLSLSDFLKK</sequence>
<dbReference type="STRING" id="155417.A0A4Q4TGJ0"/>
<dbReference type="InterPro" id="IPR007175">
    <property type="entry name" value="Rpr2/Snm1/Rpp21"/>
</dbReference>
<name>A0A4Q4TGJ0_9PEZI</name>
<organism evidence="2 3">
    <name type="scientific">Monosporascus ibericus</name>
    <dbReference type="NCBI Taxonomy" id="155417"/>
    <lineage>
        <taxon>Eukaryota</taxon>
        <taxon>Fungi</taxon>
        <taxon>Dikarya</taxon>
        <taxon>Ascomycota</taxon>
        <taxon>Pezizomycotina</taxon>
        <taxon>Sordariomycetes</taxon>
        <taxon>Xylariomycetidae</taxon>
        <taxon>Xylariales</taxon>
        <taxon>Xylariales incertae sedis</taxon>
        <taxon>Monosporascus</taxon>
    </lineage>
</organism>
<proteinExistence type="predicted"/>
<dbReference type="AlphaFoldDB" id="A0A4Q4TGJ0"/>
<dbReference type="GO" id="GO:0008033">
    <property type="term" value="P:tRNA processing"/>
    <property type="evidence" value="ECO:0007669"/>
    <property type="project" value="TreeGrafter"/>
</dbReference>